<accession>A0A5D0HWG2</accession>
<name>A0A5D0HWG2_9FLAO</name>
<evidence type="ECO:0008006" key="4">
    <source>
        <dbReference type="Google" id="ProtNLM"/>
    </source>
</evidence>
<feature type="chain" id="PRO_5022882556" description="Aspartyl-tRNA synthetase" evidence="1">
    <location>
        <begin position="20"/>
        <end position="239"/>
    </location>
</feature>
<keyword evidence="1" id="KW-0732">Signal</keyword>
<dbReference type="Pfam" id="PF20113">
    <property type="entry name" value="DUF6503"/>
    <property type="match status" value="1"/>
</dbReference>
<dbReference type="AlphaFoldDB" id="A0A5D0HWG2"/>
<dbReference type="OrthoDB" id="1489248at2"/>
<protein>
    <recommendedName>
        <fullName evidence="4">Aspartyl-tRNA synthetase</fullName>
    </recommendedName>
</protein>
<evidence type="ECO:0000313" key="2">
    <source>
        <dbReference type="EMBL" id="TYA74467.1"/>
    </source>
</evidence>
<dbReference type="RefSeq" id="WP_148543434.1">
    <property type="nucleotide sequence ID" value="NZ_VSDQ01000679.1"/>
</dbReference>
<sequence length="239" mass="27556">MLKNVLLIALMLSTLATHAQSLSGEELLEKAIQYHDPNNNWSSFMADFNITMEVPNKSSRLSAITIDLPNEYFKVSAKRDTITTTYTVNKGNCSFALNDSENVSTEDKEKYKLNCKRAKLFKNYYTYLYGLPMKLKDQGTNIAPKVEKKTFRGKTYLVLKATYNAEVGSDIWYFYFNPENYAMEIYQFYKTDANGSIKKDSGEYILLTEEKTVNGIKMPKNRAWYYNKNDKLLGTDILN</sequence>
<feature type="signal peptide" evidence="1">
    <location>
        <begin position="1"/>
        <end position="19"/>
    </location>
</feature>
<proteinExistence type="predicted"/>
<evidence type="ECO:0000256" key="1">
    <source>
        <dbReference type="SAM" id="SignalP"/>
    </source>
</evidence>
<organism evidence="2 3">
    <name type="scientific">Seonamhaeicola marinus</name>
    <dbReference type="NCBI Taxonomy" id="1912246"/>
    <lineage>
        <taxon>Bacteria</taxon>
        <taxon>Pseudomonadati</taxon>
        <taxon>Bacteroidota</taxon>
        <taxon>Flavobacteriia</taxon>
        <taxon>Flavobacteriales</taxon>
        <taxon>Flavobacteriaceae</taxon>
    </lineage>
</organism>
<dbReference type="InterPro" id="IPR045444">
    <property type="entry name" value="DUF6503"/>
</dbReference>
<reference evidence="2 3" key="1">
    <citation type="submission" date="2019-08" db="EMBL/GenBank/DDBJ databases">
        <title>Seonamhaeicola sediminis sp. nov., isolated from marine sediment.</title>
        <authorList>
            <person name="Cao W.R."/>
        </authorList>
    </citation>
    <scope>NUCLEOTIDE SEQUENCE [LARGE SCALE GENOMIC DNA]</scope>
    <source>
        <strain evidence="2 3">B011</strain>
    </source>
</reference>
<comment type="caution">
    <text evidence="2">The sequence shown here is derived from an EMBL/GenBank/DDBJ whole genome shotgun (WGS) entry which is preliminary data.</text>
</comment>
<dbReference type="EMBL" id="VSDQ01000679">
    <property type="protein sequence ID" value="TYA74467.1"/>
    <property type="molecule type" value="Genomic_DNA"/>
</dbReference>
<dbReference type="Proteomes" id="UP000323930">
    <property type="component" value="Unassembled WGS sequence"/>
</dbReference>
<evidence type="ECO:0000313" key="3">
    <source>
        <dbReference type="Proteomes" id="UP000323930"/>
    </source>
</evidence>
<keyword evidence="3" id="KW-1185">Reference proteome</keyword>
<gene>
    <name evidence="2" type="ORF">FUA24_14180</name>
</gene>